<accession>A0A2T5ISC7</accession>
<sequence length="122" mass="13401">MNVLQKVKLTKELLSLVASLKGGQLKALDKVKTTKRVLELVDLLGGKAQVENTPELQNEPKEDKNIFLRQIVNDEINVFTEQAKLSDLELIDAESVDPDLLSQAAVNAARQVLKGLGQVVLN</sequence>
<dbReference type="AlphaFoldDB" id="A0A2T5ISC7"/>
<protein>
    <submittedName>
        <fullName evidence="1">Uncharacterized protein</fullName>
    </submittedName>
</protein>
<gene>
    <name evidence="1" type="ORF">C8N29_1314</name>
</gene>
<dbReference type="Proteomes" id="UP000244223">
    <property type="component" value="Unassembled WGS sequence"/>
</dbReference>
<keyword evidence="2" id="KW-1185">Reference proteome</keyword>
<dbReference type="EMBL" id="QAON01000031">
    <property type="protein sequence ID" value="PTQ86751.1"/>
    <property type="molecule type" value="Genomic_DNA"/>
</dbReference>
<proteinExistence type="predicted"/>
<reference evidence="1 2" key="1">
    <citation type="submission" date="2018-04" db="EMBL/GenBank/DDBJ databases">
        <title>Genomic Encyclopedia of Archaeal and Bacterial Type Strains, Phase II (KMG-II): from individual species to whole genera.</title>
        <authorList>
            <person name="Goeker M."/>
        </authorList>
    </citation>
    <scope>NUCLEOTIDE SEQUENCE [LARGE SCALE GENOMIC DNA]</scope>
    <source>
        <strain evidence="1 2">DSM 5822</strain>
    </source>
</reference>
<dbReference type="RefSeq" id="WP_107867027.1">
    <property type="nucleotide sequence ID" value="NZ_QAON01000031.1"/>
</dbReference>
<organism evidence="1 2">
    <name type="scientific">Agitococcus lubricus</name>
    <dbReference type="NCBI Taxonomy" id="1077255"/>
    <lineage>
        <taxon>Bacteria</taxon>
        <taxon>Pseudomonadati</taxon>
        <taxon>Pseudomonadota</taxon>
        <taxon>Gammaproteobacteria</taxon>
        <taxon>Moraxellales</taxon>
        <taxon>Moraxellaceae</taxon>
        <taxon>Agitococcus</taxon>
    </lineage>
</organism>
<name>A0A2T5ISC7_9GAMM</name>
<dbReference type="OrthoDB" id="6711941at2"/>
<evidence type="ECO:0000313" key="1">
    <source>
        <dbReference type="EMBL" id="PTQ86751.1"/>
    </source>
</evidence>
<evidence type="ECO:0000313" key="2">
    <source>
        <dbReference type="Proteomes" id="UP000244223"/>
    </source>
</evidence>
<comment type="caution">
    <text evidence="1">The sequence shown here is derived from an EMBL/GenBank/DDBJ whole genome shotgun (WGS) entry which is preliminary data.</text>
</comment>